<dbReference type="GO" id="GO:0005886">
    <property type="term" value="C:plasma membrane"/>
    <property type="evidence" value="ECO:0007669"/>
    <property type="project" value="UniProtKB-SubCell"/>
</dbReference>
<dbReference type="InterPro" id="IPR036364">
    <property type="entry name" value="SEA_dom_sf"/>
</dbReference>
<reference evidence="14" key="1">
    <citation type="submission" date="2020-03" db="EMBL/GenBank/DDBJ databases">
        <authorList>
            <person name="Weist P."/>
        </authorList>
    </citation>
    <scope>NUCLEOTIDE SEQUENCE</scope>
</reference>
<protein>
    <submittedName>
        <fullName evidence="14">Uncharacterized protein</fullName>
    </submittedName>
</protein>
<feature type="non-terminal residue" evidence="14">
    <location>
        <position position="1"/>
    </location>
</feature>
<dbReference type="Pfam" id="PF01390">
    <property type="entry name" value="SEA"/>
    <property type="match status" value="1"/>
</dbReference>
<feature type="region of interest" description="Disordered" evidence="10">
    <location>
        <begin position="440"/>
        <end position="537"/>
    </location>
</feature>
<keyword evidence="15" id="KW-1185">Reference proteome</keyword>
<keyword evidence="3 9" id="KW-0245">EGF-like domain</keyword>
<keyword evidence="6 11" id="KW-0472">Membrane</keyword>
<evidence type="ECO:0000256" key="5">
    <source>
        <dbReference type="ARBA" id="ARBA00022737"/>
    </source>
</evidence>
<evidence type="ECO:0000256" key="1">
    <source>
        <dbReference type="ARBA" id="ARBA00004236"/>
    </source>
</evidence>
<evidence type="ECO:0000259" key="12">
    <source>
        <dbReference type="PROSITE" id="PS50024"/>
    </source>
</evidence>
<dbReference type="SUPFAM" id="SSF57184">
    <property type="entry name" value="Growth factor receptor domain"/>
    <property type="match status" value="1"/>
</dbReference>
<gene>
    <name evidence="14" type="ORF">PLEPLA_LOCUS28553</name>
</gene>
<dbReference type="PROSITE" id="PS50026">
    <property type="entry name" value="EGF_3"/>
    <property type="match status" value="1"/>
</dbReference>
<evidence type="ECO:0000313" key="15">
    <source>
        <dbReference type="Proteomes" id="UP001153269"/>
    </source>
</evidence>
<comment type="subcellular location">
    <subcellularLocation>
        <location evidence="1">Cell membrane</location>
    </subcellularLocation>
</comment>
<dbReference type="InterPro" id="IPR009030">
    <property type="entry name" value="Growth_fac_rcpt_cys_sf"/>
</dbReference>
<dbReference type="AlphaFoldDB" id="A0A9N7UWJ3"/>
<keyword evidence="4" id="KW-0732">Signal</keyword>
<keyword evidence="11" id="KW-0812">Transmembrane</keyword>
<dbReference type="SUPFAM" id="SSF82671">
    <property type="entry name" value="SEA domain"/>
    <property type="match status" value="1"/>
</dbReference>
<feature type="transmembrane region" description="Helical" evidence="11">
    <location>
        <begin position="384"/>
        <end position="409"/>
    </location>
</feature>
<name>A0A9N7UWJ3_PLEPL</name>
<dbReference type="InterPro" id="IPR000082">
    <property type="entry name" value="SEA_dom"/>
</dbReference>
<comment type="caution">
    <text evidence="14">The sequence shown here is derived from an EMBL/GenBank/DDBJ whole genome shotgun (WGS) entry which is preliminary data.</text>
</comment>
<evidence type="ECO:0000256" key="2">
    <source>
        <dbReference type="ARBA" id="ARBA00022475"/>
    </source>
</evidence>
<evidence type="ECO:0000313" key="14">
    <source>
        <dbReference type="EMBL" id="CAB1440762.1"/>
    </source>
</evidence>
<keyword evidence="2" id="KW-1003">Cell membrane</keyword>
<evidence type="ECO:0000256" key="10">
    <source>
        <dbReference type="SAM" id="MobiDB-lite"/>
    </source>
</evidence>
<feature type="compositionally biased region" description="Low complexity" evidence="10">
    <location>
        <begin position="1"/>
        <end position="80"/>
    </location>
</feature>
<dbReference type="PANTHER" id="PTHR24037">
    <property type="entry name" value="HEART DEVELOPMENT PROTEIN WITH EGF-LIKE DOMAINS 1"/>
    <property type="match status" value="1"/>
</dbReference>
<feature type="region of interest" description="Disordered" evidence="10">
    <location>
        <begin position="1"/>
        <end position="143"/>
    </location>
</feature>
<evidence type="ECO:0000256" key="4">
    <source>
        <dbReference type="ARBA" id="ARBA00022729"/>
    </source>
</evidence>
<sequence>STSVAPTTVPGSTSVPPTAAPGSTSGAPTAASGSTSGAPTAAPGSTSVAPTAAPGSTSVAPTAASGSTSGAPTAAPGSTSVAPTAAPGSTSVAPTAAPGSTSVAPTAASGSTSGAPTAASGSTSGAPITAPGSTPVTSTTAPDPCQPNPCGQGITCAVRANQTFVCLCLPGDSYDYVSQVCVKAKVFPGQLSLPELIYNENFENTQSPEFKEAAQNITDELSKEFTKGNKGFTNATVLSLQIQSSVSGICVHAGNFQQSRVGSVRRDGVTASIEIFFSATSTITTNDVTSVMENATKCETCLLKGGAFKEIDLCAAKPCDEMTTNCSVVDGDFDCKCKETYIKTNFSEIMCIACPEGQYAVDSSSCDDCKFGYSGFNCKEHWKLALVIVGSVLGGLLLITLILLPILALRSSKKSTKESKHEDIGTPYVSHFPAKSPMANGYEGAGVPKIPRATTNSNWDRRTNLEMTPSNSRQNLVPMGSNSRLYDDEDDSYTRPQSNLYAPAPARPQSNPYAQSRPQSNPYAANQGQNNPYYQQR</sequence>
<keyword evidence="7" id="KW-1015">Disulfide bond</keyword>
<feature type="compositionally biased region" description="Low complexity" evidence="10">
    <location>
        <begin position="93"/>
        <end position="130"/>
    </location>
</feature>
<evidence type="ECO:0000256" key="9">
    <source>
        <dbReference type="PROSITE-ProRule" id="PRU00076"/>
    </source>
</evidence>
<keyword evidence="5" id="KW-0677">Repeat</keyword>
<evidence type="ECO:0000256" key="8">
    <source>
        <dbReference type="ARBA" id="ARBA00023180"/>
    </source>
</evidence>
<proteinExistence type="predicted"/>
<organism evidence="14 15">
    <name type="scientific">Pleuronectes platessa</name>
    <name type="common">European plaice</name>
    <dbReference type="NCBI Taxonomy" id="8262"/>
    <lineage>
        <taxon>Eukaryota</taxon>
        <taxon>Metazoa</taxon>
        <taxon>Chordata</taxon>
        <taxon>Craniata</taxon>
        <taxon>Vertebrata</taxon>
        <taxon>Euteleostomi</taxon>
        <taxon>Actinopterygii</taxon>
        <taxon>Neopterygii</taxon>
        <taxon>Teleostei</taxon>
        <taxon>Neoteleostei</taxon>
        <taxon>Acanthomorphata</taxon>
        <taxon>Carangaria</taxon>
        <taxon>Pleuronectiformes</taxon>
        <taxon>Pleuronectoidei</taxon>
        <taxon>Pleuronectidae</taxon>
        <taxon>Pleuronectes</taxon>
    </lineage>
</organism>
<evidence type="ECO:0000256" key="3">
    <source>
        <dbReference type="ARBA" id="ARBA00022536"/>
    </source>
</evidence>
<dbReference type="InterPro" id="IPR000742">
    <property type="entry name" value="EGF"/>
</dbReference>
<evidence type="ECO:0000256" key="11">
    <source>
        <dbReference type="SAM" id="Phobius"/>
    </source>
</evidence>
<dbReference type="Proteomes" id="UP001153269">
    <property type="component" value="Unassembled WGS sequence"/>
</dbReference>
<dbReference type="EMBL" id="CADEAL010002505">
    <property type="protein sequence ID" value="CAB1440762.1"/>
    <property type="molecule type" value="Genomic_DNA"/>
</dbReference>
<evidence type="ECO:0000256" key="7">
    <source>
        <dbReference type="ARBA" id="ARBA00023157"/>
    </source>
</evidence>
<accession>A0A9N7UWJ3</accession>
<evidence type="ECO:0000256" key="6">
    <source>
        <dbReference type="ARBA" id="ARBA00023136"/>
    </source>
</evidence>
<comment type="caution">
    <text evidence="9">Lacks conserved residue(s) required for the propagation of feature annotation.</text>
</comment>
<keyword evidence="8" id="KW-0325">Glycoprotein</keyword>
<feature type="compositionally biased region" description="Polar residues" evidence="10">
    <location>
        <begin position="508"/>
        <end position="537"/>
    </location>
</feature>
<feature type="domain" description="SEA" evidence="12">
    <location>
        <begin position="183"/>
        <end position="298"/>
    </location>
</feature>
<feature type="compositionally biased region" description="Polar residues" evidence="10">
    <location>
        <begin position="465"/>
        <end position="484"/>
    </location>
</feature>
<dbReference type="PANTHER" id="PTHR24037:SF10">
    <property type="entry name" value="MUCIN-13"/>
    <property type="match status" value="1"/>
</dbReference>
<feature type="domain" description="EGF-like" evidence="13">
    <location>
        <begin position="141"/>
        <end position="178"/>
    </location>
</feature>
<keyword evidence="11" id="KW-1133">Transmembrane helix</keyword>
<evidence type="ECO:0000259" key="13">
    <source>
        <dbReference type="PROSITE" id="PS50026"/>
    </source>
</evidence>
<dbReference type="PROSITE" id="PS50024">
    <property type="entry name" value="SEA"/>
    <property type="match status" value="1"/>
</dbReference>
<feature type="compositionally biased region" description="Polar residues" evidence="10">
    <location>
        <begin position="131"/>
        <end position="141"/>
    </location>
</feature>